<keyword evidence="2 6" id="KW-0436">Ligase</keyword>
<keyword evidence="3" id="KW-0547">Nucleotide-binding</keyword>
<dbReference type="PATRIC" id="fig|28037.209.peg.825"/>
<dbReference type="RefSeq" id="WP_045591942.1">
    <property type="nucleotide sequence ID" value="NZ_JYGM01000005.1"/>
</dbReference>
<dbReference type="GO" id="GO:0005524">
    <property type="term" value="F:ATP binding"/>
    <property type="evidence" value="ECO:0007669"/>
    <property type="project" value="UniProtKB-KW"/>
</dbReference>
<gene>
    <name evidence="6" type="primary">ybdK</name>
    <name evidence="6" type="ORF">TZ87_00823</name>
</gene>
<evidence type="ECO:0000256" key="4">
    <source>
        <dbReference type="ARBA" id="ARBA00022840"/>
    </source>
</evidence>
<dbReference type="InterPro" id="IPR014746">
    <property type="entry name" value="Gln_synth/guanido_kin_cat_dom"/>
</dbReference>
<dbReference type="Gene3D" id="3.30.590.20">
    <property type="match status" value="1"/>
</dbReference>
<dbReference type="PANTHER" id="PTHR34378:SF1">
    <property type="entry name" value="GLUTAMATE--CYSTEINE LIGASE, CHLOROPLASTIC"/>
    <property type="match status" value="1"/>
</dbReference>
<dbReference type="Pfam" id="PF04107">
    <property type="entry name" value="GCS2"/>
    <property type="match status" value="1"/>
</dbReference>
<evidence type="ECO:0000256" key="2">
    <source>
        <dbReference type="ARBA" id="ARBA00022598"/>
    </source>
</evidence>
<reference evidence="6 7" key="1">
    <citation type="submission" date="2015-02" db="EMBL/GenBank/DDBJ databases">
        <title>Evolution of amylase-binding proteins of oral streptococcal species.</title>
        <authorList>
            <person name="Haase E.M."/>
        </authorList>
    </citation>
    <scope>NUCLEOTIDE SEQUENCE [LARGE SCALE GENOMIC DNA]</scope>
    <source>
        <strain evidence="6 7">COL85/1862</strain>
    </source>
</reference>
<comment type="caution">
    <text evidence="6">The sequence shown here is derived from an EMBL/GenBank/DDBJ whole genome shotgun (WGS) entry which is preliminary data.</text>
</comment>
<name>A0A0F2CXT8_STROR</name>
<dbReference type="SUPFAM" id="SSF55931">
    <property type="entry name" value="Glutamine synthetase/guanido kinase"/>
    <property type="match status" value="1"/>
</dbReference>
<dbReference type="OrthoDB" id="150227at2"/>
<keyword evidence="4" id="KW-0067">ATP-binding</keyword>
<proteinExistence type="predicted"/>
<evidence type="ECO:0000256" key="1">
    <source>
        <dbReference type="ARBA" id="ARBA00012220"/>
    </source>
</evidence>
<evidence type="ECO:0000256" key="5">
    <source>
        <dbReference type="ARBA" id="ARBA00048819"/>
    </source>
</evidence>
<dbReference type="GO" id="GO:0004357">
    <property type="term" value="F:glutamate-cysteine ligase activity"/>
    <property type="evidence" value="ECO:0007669"/>
    <property type="project" value="InterPro"/>
</dbReference>
<dbReference type="GO" id="GO:0006750">
    <property type="term" value="P:glutathione biosynthetic process"/>
    <property type="evidence" value="ECO:0007669"/>
    <property type="project" value="InterPro"/>
</dbReference>
<accession>A0A0F2CXT8</accession>
<protein>
    <recommendedName>
        <fullName evidence="1">glutamate--cysteine ligase</fullName>
        <ecNumber evidence="1">6.3.2.2</ecNumber>
    </recommendedName>
</protein>
<dbReference type="Proteomes" id="UP000033657">
    <property type="component" value="Unassembled WGS sequence"/>
</dbReference>
<organism evidence="6 7">
    <name type="scientific">Streptococcus oralis subsp. oralis</name>
    <dbReference type="NCBI Taxonomy" id="1891914"/>
    <lineage>
        <taxon>Bacteria</taxon>
        <taxon>Bacillati</taxon>
        <taxon>Bacillota</taxon>
        <taxon>Bacilli</taxon>
        <taxon>Lactobacillales</taxon>
        <taxon>Streptococcaceae</taxon>
        <taxon>Streptococcus</taxon>
    </lineage>
</organism>
<dbReference type="AlphaFoldDB" id="A0A0F2CXT8"/>
<dbReference type="InterPro" id="IPR035434">
    <property type="entry name" value="GCL_bact_plant"/>
</dbReference>
<evidence type="ECO:0000256" key="3">
    <source>
        <dbReference type="ARBA" id="ARBA00022741"/>
    </source>
</evidence>
<dbReference type="EMBL" id="JYGM01000005">
    <property type="protein sequence ID" value="KJQ63637.1"/>
    <property type="molecule type" value="Genomic_DNA"/>
</dbReference>
<evidence type="ECO:0000313" key="6">
    <source>
        <dbReference type="EMBL" id="KJQ63637.1"/>
    </source>
</evidence>
<dbReference type="InterPro" id="IPR006336">
    <property type="entry name" value="GCS2"/>
</dbReference>
<evidence type="ECO:0000313" key="7">
    <source>
        <dbReference type="Proteomes" id="UP000033657"/>
    </source>
</evidence>
<dbReference type="PANTHER" id="PTHR34378">
    <property type="entry name" value="GLUTAMATE--CYSTEINE LIGASE, CHLOROPLASTIC"/>
    <property type="match status" value="1"/>
</dbReference>
<comment type="catalytic activity">
    <reaction evidence="5">
        <text>L-cysteine + L-glutamate + ATP = gamma-L-glutamyl-L-cysteine + ADP + phosphate + H(+)</text>
        <dbReference type="Rhea" id="RHEA:13285"/>
        <dbReference type="ChEBI" id="CHEBI:15378"/>
        <dbReference type="ChEBI" id="CHEBI:29985"/>
        <dbReference type="ChEBI" id="CHEBI:30616"/>
        <dbReference type="ChEBI" id="CHEBI:35235"/>
        <dbReference type="ChEBI" id="CHEBI:43474"/>
        <dbReference type="ChEBI" id="CHEBI:58173"/>
        <dbReference type="ChEBI" id="CHEBI:456216"/>
        <dbReference type="EC" id="6.3.2.2"/>
    </reaction>
</comment>
<sequence>MSQSVELLKKRYLKNIKENPDLFIGIELEYPIVNLEGKATDGEVVKELFRYLPSVLGFTIEKVDDFGNPIQLLDPVSQDTILFEVSYTTIEFAFGRAENIQEVEERFRDYMDLIQKKLGEANHAIIGSGIHPYWEKNENQPVAYARYQMLMNYLKLSRTVLGTDLHDYPQYGAFICGSQVQLDISKSNYLRVINAFTQIEAAKAFLFANSEFSGEDWDTKISRDIFWEESMHGIYPENVGVNARLFKDENDFFDYLDHSAIFTAERDGETYYFYPIRAKDYLGTPEIQAFALDGREILLYPQEKDFQTHRSYQYQDLTTRGTVEFRSVCTQPLDRTFASAAFHLGLLVHLDKLEAYLHSAPFFTTAGRDYKSLRRQFSKKQLTGEEEAAIREFSKDLLTLAEEGLEKRDKQEMIYLEPLKKELGL</sequence>
<dbReference type="EC" id="6.3.2.2" evidence="1"/>